<feature type="domain" description="Alcohol dehydrogenase iron-type/glycerol dehydrogenase GldA" evidence="2">
    <location>
        <begin position="6"/>
        <end position="171"/>
    </location>
</feature>
<dbReference type="SUPFAM" id="SSF56796">
    <property type="entry name" value="Dehydroquinate synthase-like"/>
    <property type="match status" value="1"/>
</dbReference>
<dbReference type="PANTHER" id="PTHR11496">
    <property type="entry name" value="ALCOHOL DEHYDROGENASE"/>
    <property type="match status" value="1"/>
</dbReference>
<dbReference type="Gene3D" id="1.20.1090.10">
    <property type="entry name" value="Dehydroquinate synthase-like - alpha domain"/>
    <property type="match status" value="1"/>
</dbReference>
<dbReference type="Pfam" id="PF25137">
    <property type="entry name" value="ADH_Fe_C"/>
    <property type="match status" value="1"/>
</dbReference>
<dbReference type="PANTHER" id="PTHR11496:SF103">
    <property type="entry name" value="DEHYDROGENASE, PUTATIVE-RELATED"/>
    <property type="match status" value="1"/>
</dbReference>
<evidence type="ECO:0000259" key="2">
    <source>
        <dbReference type="Pfam" id="PF00465"/>
    </source>
</evidence>
<accession>A0A9D1X3U5</accession>
<dbReference type="GO" id="GO:0046872">
    <property type="term" value="F:metal ion binding"/>
    <property type="evidence" value="ECO:0007669"/>
    <property type="project" value="InterPro"/>
</dbReference>
<organism evidence="4 5">
    <name type="scientific">Candidatus Anaerobutyricum stercoripullorum</name>
    <dbReference type="NCBI Taxonomy" id="2838456"/>
    <lineage>
        <taxon>Bacteria</taxon>
        <taxon>Bacillati</taxon>
        <taxon>Bacillota</taxon>
        <taxon>Clostridia</taxon>
        <taxon>Lachnospirales</taxon>
        <taxon>Lachnospiraceae</taxon>
        <taxon>Anaerobutyricum</taxon>
    </lineage>
</organism>
<dbReference type="Proteomes" id="UP000886805">
    <property type="component" value="Unassembled WGS sequence"/>
</dbReference>
<gene>
    <name evidence="4" type="ORF">H9849_05570</name>
</gene>
<reference evidence="4" key="2">
    <citation type="submission" date="2021-04" db="EMBL/GenBank/DDBJ databases">
        <authorList>
            <person name="Gilroy R."/>
        </authorList>
    </citation>
    <scope>NUCLEOTIDE SEQUENCE</scope>
    <source>
        <strain evidence="4">ChiSxjej3B15-1167</strain>
    </source>
</reference>
<dbReference type="InterPro" id="IPR039697">
    <property type="entry name" value="Alcohol_dehydrogenase_Fe"/>
</dbReference>
<dbReference type="EC" id="1.1.1.1" evidence="4"/>
<comment type="caution">
    <text evidence="4">The sequence shown here is derived from an EMBL/GenBank/DDBJ whole genome shotgun (WGS) entry which is preliminary data.</text>
</comment>
<dbReference type="EMBL" id="DXEQ01000156">
    <property type="protein sequence ID" value="HIX72473.1"/>
    <property type="molecule type" value="Genomic_DNA"/>
</dbReference>
<dbReference type="InterPro" id="IPR056798">
    <property type="entry name" value="ADH_Fe_C"/>
</dbReference>
<dbReference type="InterPro" id="IPR001670">
    <property type="entry name" value="ADH_Fe/GldA"/>
</dbReference>
<dbReference type="AlphaFoldDB" id="A0A9D1X3U5"/>
<dbReference type="CDD" id="cd08181">
    <property type="entry name" value="PPD-like"/>
    <property type="match status" value="1"/>
</dbReference>
<dbReference type="Gene3D" id="3.40.50.1970">
    <property type="match status" value="1"/>
</dbReference>
<keyword evidence="1 4" id="KW-0560">Oxidoreductase</keyword>
<reference evidence="4" key="1">
    <citation type="journal article" date="2021" name="PeerJ">
        <title>Extensive microbial diversity within the chicken gut microbiome revealed by metagenomics and culture.</title>
        <authorList>
            <person name="Gilroy R."/>
            <person name="Ravi A."/>
            <person name="Getino M."/>
            <person name="Pursley I."/>
            <person name="Horton D.L."/>
            <person name="Alikhan N.F."/>
            <person name="Baker D."/>
            <person name="Gharbi K."/>
            <person name="Hall N."/>
            <person name="Watson M."/>
            <person name="Adriaenssens E.M."/>
            <person name="Foster-Nyarko E."/>
            <person name="Jarju S."/>
            <person name="Secka A."/>
            <person name="Antonio M."/>
            <person name="Oren A."/>
            <person name="Chaudhuri R.R."/>
            <person name="La Ragione R."/>
            <person name="Hildebrand F."/>
            <person name="Pallen M.J."/>
        </authorList>
    </citation>
    <scope>NUCLEOTIDE SEQUENCE</scope>
    <source>
        <strain evidence="4">ChiSxjej3B15-1167</strain>
    </source>
</reference>
<proteinExistence type="predicted"/>
<evidence type="ECO:0000313" key="4">
    <source>
        <dbReference type="EMBL" id="HIX72473.1"/>
    </source>
</evidence>
<dbReference type="GO" id="GO:0004022">
    <property type="term" value="F:alcohol dehydrogenase (NAD+) activity"/>
    <property type="evidence" value="ECO:0007669"/>
    <property type="project" value="UniProtKB-EC"/>
</dbReference>
<dbReference type="Pfam" id="PF00465">
    <property type="entry name" value="Fe-ADH"/>
    <property type="match status" value="1"/>
</dbReference>
<protein>
    <submittedName>
        <fullName evidence="4">Iron-containing alcohol dehydrogenase</fullName>
        <ecNumber evidence="4">1.1.1.1</ecNumber>
    </submittedName>
</protein>
<evidence type="ECO:0000256" key="1">
    <source>
        <dbReference type="ARBA" id="ARBA00023002"/>
    </source>
</evidence>
<evidence type="ECO:0000259" key="3">
    <source>
        <dbReference type="Pfam" id="PF25137"/>
    </source>
</evidence>
<dbReference type="FunFam" id="3.40.50.1970:FF:000003">
    <property type="entry name" value="Alcohol dehydrogenase, iron-containing"/>
    <property type="match status" value="1"/>
</dbReference>
<sequence>MQFFAPTHVYLENDCVRSHKEELLSFGGRAFIVTGKHSSRSNGSLADVLAVLEEDGVPYLIYDEIEENPSVETVAAATEKGREFQADFVIGIGGGSPLDAAKAIALLLANPQEDASCLYEPKKLSALPVVAVPTTCGTGSEVTPNAVLTRHAFKTKKSISYNIYPKLALVDGKYLASASGRLLIHTAVDALAHCVESRLHVKANVYNHMFSEYGLALWHKIIPALTRIADHPETAPKELLTDADYETLMLASTVAGMAIAQTTTSLPHALSYEITYNHGIPHGKACGIFLAAYMDEYAKNQPEDVDRVLSLLGFRSTEEFGAFLRHLLGTVAVPAADIALYADNIMANASKLATYPFPIDRDAIAGILAQSLETE</sequence>
<name>A0A9D1X3U5_9FIRM</name>
<evidence type="ECO:0000313" key="5">
    <source>
        <dbReference type="Proteomes" id="UP000886805"/>
    </source>
</evidence>
<feature type="domain" description="Fe-containing alcohol dehydrogenase-like C-terminal" evidence="3">
    <location>
        <begin position="184"/>
        <end position="317"/>
    </location>
</feature>